<keyword evidence="2" id="KW-1185">Reference proteome</keyword>
<comment type="caution">
    <text evidence="1">The sequence shown here is derived from an EMBL/GenBank/DDBJ whole genome shotgun (WGS) entry which is preliminary data.</text>
</comment>
<name>A0ACB9HI80_9ASTR</name>
<reference evidence="1 2" key="2">
    <citation type="journal article" date="2022" name="Mol. Ecol. Resour.">
        <title>The genomes of chicory, endive, great burdock and yacon provide insights into Asteraceae paleo-polyploidization history and plant inulin production.</title>
        <authorList>
            <person name="Fan W."/>
            <person name="Wang S."/>
            <person name="Wang H."/>
            <person name="Wang A."/>
            <person name="Jiang F."/>
            <person name="Liu H."/>
            <person name="Zhao H."/>
            <person name="Xu D."/>
            <person name="Zhang Y."/>
        </authorList>
    </citation>
    <scope>NUCLEOTIDE SEQUENCE [LARGE SCALE GENOMIC DNA]</scope>
    <source>
        <strain evidence="2">cv. Yunnan</strain>
        <tissue evidence="1">Leaves</tissue>
    </source>
</reference>
<reference evidence="2" key="1">
    <citation type="journal article" date="2022" name="Mol. Ecol. Resour.">
        <title>The genomes of chicory, endive, great burdock and yacon provide insights into Asteraceae palaeo-polyploidization history and plant inulin production.</title>
        <authorList>
            <person name="Fan W."/>
            <person name="Wang S."/>
            <person name="Wang H."/>
            <person name="Wang A."/>
            <person name="Jiang F."/>
            <person name="Liu H."/>
            <person name="Zhao H."/>
            <person name="Xu D."/>
            <person name="Zhang Y."/>
        </authorList>
    </citation>
    <scope>NUCLEOTIDE SEQUENCE [LARGE SCALE GENOMIC DNA]</scope>
    <source>
        <strain evidence="2">cv. Yunnan</strain>
    </source>
</reference>
<accession>A0ACB9HI80</accession>
<organism evidence="1 2">
    <name type="scientific">Smallanthus sonchifolius</name>
    <dbReference type="NCBI Taxonomy" id="185202"/>
    <lineage>
        <taxon>Eukaryota</taxon>
        <taxon>Viridiplantae</taxon>
        <taxon>Streptophyta</taxon>
        <taxon>Embryophyta</taxon>
        <taxon>Tracheophyta</taxon>
        <taxon>Spermatophyta</taxon>
        <taxon>Magnoliopsida</taxon>
        <taxon>eudicotyledons</taxon>
        <taxon>Gunneridae</taxon>
        <taxon>Pentapetalae</taxon>
        <taxon>asterids</taxon>
        <taxon>campanulids</taxon>
        <taxon>Asterales</taxon>
        <taxon>Asteraceae</taxon>
        <taxon>Asteroideae</taxon>
        <taxon>Heliantheae alliance</taxon>
        <taxon>Millerieae</taxon>
        <taxon>Smallanthus</taxon>
    </lineage>
</organism>
<evidence type="ECO:0000313" key="2">
    <source>
        <dbReference type="Proteomes" id="UP001056120"/>
    </source>
</evidence>
<dbReference type="Proteomes" id="UP001056120">
    <property type="component" value="Linkage Group LG12"/>
</dbReference>
<dbReference type="EMBL" id="CM042029">
    <property type="protein sequence ID" value="KAI3795201.1"/>
    <property type="molecule type" value="Genomic_DNA"/>
</dbReference>
<evidence type="ECO:0000313" key="1">
    <source>
        <dbReference type="EMBL" id="KAI3795201.1"/>
    </source>
</evidence>
<protein>
    <submittedName>
        <fullName evidence="1">Uncharacterized protein</fullName>
    </submittedName>
</protein>
<proteinExistence type="predicted"/>
<sequence length="229" mass="25194">MDERKEAGGGERMNDTADDGGTTPMHGIGLKVTNIDGIPFLPRRGMYSTNNVSVLDGLFEISKPVGNEYNKEGMDGLLAENPTNFTHANPIMENSYMVDEHLDDIAPQDDPSNHRDREVGNPLTFAKVVQQEKKSVKVNFRHMESSEKVDGVDVVIPLSSVKEEIPNVERLEKQQMVNPIGEKGGTEEVVVDDVDVDDMLHDYVEGYDSKKKNNSSEGASTPGRTGFNG</sequence>
<gene>
    <name evidence="1" type="ORF">L1987_37850</name>
</gene>